<gene>
    <name evidence="2" type="ORF">HannXRQ_Chr08g0209391</name>
</gene>
<sequence length="92" mass="10148">MEKNQRRTQQSTDLHFIQALIQRRSIVASQVSLFVHACEGDSVTKMNNNVFLSNVASVVIRVMKMNDRVSSVSHSQLSAEGSSVTVEGLLLS</sequence>
<reference evidence="3" key="1">
    <citation type="journal article" date="2017" name="Nature">
        <title>The sunflower genome provides insights into oil metabolism, flowering and Asterid evolution.</title>
        <authorList>
            <person name="Badouin H."/>
            <person name="Gouzy J."/>
            <person name="Grassa C.J."/>
            <person name="Murat F."/>
            <person name="Staton S.E."/>
            <person name="Cottret L."/>
            <person name="Lelandais-Briere C."/>
            <person name="Owens G.L."/>
            <person name="Carrere S."/>
            <person name="Mayjonade B."/>
            <person name="Legrand L."/>
            <person name="Gill N."/>
            <person name="Kane N.C."/>
            <person name="Bowers J.E."/>
            <person name="Hubner S."/>
            <person name="Bellec A."/>
            <person name="Berard A."/>
            <person name="Berges H."/>
            <person name="Blanchet N."/>
            <person name="Boniface M.C."/>
            <person name="Brunel D."/>
            <person name="Catrice O."/>
            <person name="Chaidir N."/>
            <person name="Claudel C."/>
            <person name="Donnadieu C."/>
            <person name="Faraut T."/>
            <person name="Fievet G."/>
            <person name="Helmstetter N."/>
            <person name="King M."/>
            <person name="Knapp S.J."/>
            <person name="Lai Z."/>
            <person name="Le Paslier M.C."/>
            <person name="Lippi Y."/>
            <person name="Lorenzon L."/>
            <person name="Mandel J.R."/>
            <person name="Marage G."/>
            <person name="Marchand G."/>
            <person name="Marquand E."/>
            <person name="Bret-Mestries E."/>
            <person name="Morien E."/>
            <person name="Nambeesan S."/>
            <person name="Nguyen T."/>
            <person name="Pegot-Espagnet P."/>
            <person name="Pouilly N."/>
            <person name="Raftis F."/>
            <person name="Sallet E."/>
            <person name="Schiex T."/>
            <person name="Thomas J."/>
            <person name="Vandecasteele C."/>
            <person name="Vares D."/>
            <person name="Vear F."/>
            <person name="Vautrin S."/>
            <person name="Crespi M."/>
            <person name="Mangin B."/>
            <person name="Burke J.M."/>
            <person name="Salse J."/>
            <person name="Munos S."/>
            <person name="Vincourt P."/>
            <person name="Rieseberg L.H."/>
            <person name="Langlade N.B."/>
        </authorList>
    </citation>
    <scope>NUCLEOTIDE SEQUENCE [LARGE SCALE GENOMIC DNA]</scope>
    <source>
        <strain evidence="3">cv. SF193</strain>
    </source>
</reference>
<evidence type="ECO:0000256" key="1">
    <source>
        <dbReference type="SAM" id="MobiDB-lite"/>
    </source>
</evidence>
<evidence type="ECO:0000313" key="3">
    <source>
        <dbReference type="Proteomes" id="UP000215914"/>
    </source>
</evidence>
<dbReference type="InParanoid" id="A0A251U1H0"/>
<accession>A0A251U1H0</accession>
<evidence type="ECO:0000313" key="2">
    <source>
        <dbReference type="EMBL" id="OTG17198.1"/>
    </source>
</evidence>
<dbReference type="EMBL" id="CM007897">
    <property type="protein sequence ID" value="OTG17198.1"/>
    <property type="molecule type" value="Genomic_DNA"/>
</dbReference>
<proteinExistence type="predicted"/>
<dbReference type="AlphaFoldDB" id="A0A251U1H0"/>
<keyword evidence="3" id="KW-1185">Reference proteome</keyword>
<organism evidence="2 3">
    <name type="scientific">Helianthus annuus</name>
    <name type="common">Common sunflower</name>
    <dbReference type="NCBI Taxonomy" id="4232"/>
    <lineage>
        <taxon>Eukaryota</taxon>
        <taxon>Viridiplantae</taxon>
        <taxon>Streptophyta</taxon>
        <taxon>Embryophyta</taxon>
        <taxon>Tracheophyta</taxon>
        <taxon>Spermatophyta</taxon>
        <taxon>Magnoliopsida</taxon>
        <taxon>eudicotyledons</taxon>
        <taxon>Gunneridae</taxon>
        <taxon>Pentapetalae</taxon>
        <taxon>asterids</taxon>
        <taxon>campanulids</taxon>
        <taxon>Asterales</taxon>
        <taxon>Asteraceae</taxon>
        <taxon>Asteroideae</taxon>
        <taxon>Heliantheae alliance</taxon>
        <taxon>Heliantheae</taxon>
        <taxon>Helianthus</taxon>
    </lineage>
</organism>
<protein>
    <submittedName>
        <fullName evidence="2">Uncharacterized protein</fullName>
    </submittedName>
</protein>
<dbReference type="Proteomes" id="UP000215914">
    <property type="component" value="Chromosome 8"/>
</dbReference>
<name>A0A251U1H0_HELAN</name>
<feature type="compositionally biased region" description="Polar residues" evidence="1">
    <location>
        <begin position="72"/>
        <end position="85"/>
    </location>
</feature>
<feature type="region of interest" description="Disordered" evidence="1">
    <location>
        <begin position="72"/>
        <end position="92"/>
    </location>
</feature>